<dbReference type="Proteomes" id="UP000031523">
    <property type="component" value="Chromosome"/>
</dbReference>
<keyword evidence="3" id="KW-1185">Reference proteome</keyword>
<organism evidence="2 3">
    <name type="scientific">Streptomyces albus (strain ATCC 21838 / DSM 41398 / FERM P-419 / JCM 4703 / NBRC 107858)</name>
    <dbReference type="NCBI Taxonomy" id="1081613"/>
    <lineage>
        <taxon>Bacteria</taxon>
        <taxon>Bacillati</taxon>
        <taxon>Actinomycetota</taxon>
        <taxon>Actinomycetes</taxon>
        <taxon>Kitasatosporales</taxon>
        <taxon>Streptomycetaceae</taxon>
        <taxon>Streptomyces</taxon>
    </lineage>
</organism>
<proteinExistence type="predicted"/>
<dbReference type="AlphaFoldDB" id="A0A0B5ER45"/>
<feature type="region of interest" description="Disordered" evidence="1">
    <location>
        <begin position="1"/>
        <end position="48"/>
    </location>
</feature>
<reference evidence="2 3" key="1">
    <citation type="submission" date="2015-01" db="EMBL/GenBank/DDBJ databases">
        <title>Enhanced salinomycin production by adjusting the supply of polyketide extender units in Streptomyce albus DSM 41398.</title>
        <authorList>
            <person name="Lu C."/>
        </authorList>
    </citation>
    <scope>NUCLEOTIDE SEQUENCE [LARGE SCALE GENOMIC DNA]</scope>
    <source>
        <strain evidence="3">ATCC 21838 / DSM 41398 / FERM P-419 / JCM 4703 / NBRC 107858</strain>
    </source>
</reference>
<sequence>MDVTTGPVPRGHPVRHRCAVRPGAGTGQAVAGAAPARAARSGGSSTES</sequence>
<name>A0A0B5ER45_STRA4</name>
<gene>
    <name evidence="2" type="ORF">SLNWT_4912</name>
</gene>
<evidence type="ECO:0000313" key="3">
    <source>
        <dbReference type="Proteomes" id="UP000031523"/>
    </source>
</evidence>
<accession>A0A0B5ER45</accession>
<evidence type="ECO:0000256" key="1">
    <source>
        <dbReference type="SAM" id="MobiDB-lite"/>
    </source>
</evidence>
<feature type="compositionally biased region" description="Low complexity" evidence="1">
    <location>
        <begin position="27"/>
        <end position="48"/>
    </location>
</feature>
<dbReference type="EMBL" id="CP010519">
    <property type="protein sequence ID" value="AJE85288.1"/>
    <property type="molecule type" value="Genomic_DNA"/>
</dbReference>
<evidence type="ECO:0000313" key="2">
    <source>
        <dbReference type="EMBL" id="AJE85288.1"/>
    </source>
</evidence>
<dbReference type="KEGG" id="sals:SLNWT_4912"/>
<protein>
    <submittedName>
        <fullName evidence="2">Uncharacterized protein</fullName>
    </submittedName>
</protein>